<feature type="region of interest" description="Disordered" evidence="1">
    <location>
        <begin position="458"/>
        <end position="481"/>
    </location>
</feature>
<dbReference type="OrthoDB" id="267670at2759"/>
<dbReference type="GeneID" id="94170267"/>
<gene>
    <name evidence="2" type="ORF">CUR178_03019</name>
</gene>
<feature type="compositionally biased region" description="Polar residues" evidence="1">
    <location>
        <begin position="469"/>
        <end position="481"/>
    </location>
</feature>
<name>A0A836GDQ7_LEIEN</name>
<dbReference type="KEGG" id="lenr:94170267"/>
<proteinExistence type="predicted"/>
<feature type="region of interest" description="Disordered" evidence="1">
    <location>
        <begin position="318"/>
        <end position="368"/>
    </location>
</feature>
<accession>A0A836GDQ7</accession>
<dbReference type="AlphaFoldDB" id="A0A836GDQ7"/>
<dbReference type="RefSeq" id="XP_067690860.1">
    <property type="nucleotide sequence ID" value="XM_067834757.1"/>
</dbReference>
<dbReference type="Proteomes" id="UP000674179">
    <property type="component" value="Chromosome 30"/>
</dbReference>
<evidence type="ECO:0000313" key="3">
    <source>
        <dbReference type="Proteomes" id="UP000674179"/>
    </source>
</evidence>
<organism evidence="2 3">
    <name type="scientific">Leishmania enriettii</name>
    <dbReference type="NCBI Taxonomy" id="5663"/>
    <lineage>
        <taxon>Eukaryota</taxon>
        <taxon>Discoba</taxon>
        <taxon>Euglenozoa</taxon>
        <taxon>Kinetoplastea</taxon>
        <taxon>Metakinetoplastina</taxon>
        <taxon>Trypanosomatida</taxon>
        <taxon>Trypanosomatidae</taxon>
        <taxon>Leishmaniinae</taxon>
        <taxon>Leishmania</taxon>
    </lineage>
</organism>
<reference evidence="2 3" key="1">
    <citation type="submission" date="2021-02" db="EMBL/GenBank/DDBJ databases">
        <title>Leishmania (Mundinia) enrietti genome sequencing and assembly.</title>
        <authorList>
            <person name="Almutairi H."/>
            <person name="Gatherer D."/>
        </authorList>
    </citation>
    <scope>NUCLEOTIDE SEQUENCE [LARGE SCALE GENOMIC DNA]</scope>
    <source>
        <strain evidence="2">CUR178</strain>
    </source>
</reference>
<feature type="compositionally biased region" description="Basic residues" evidence="1">
    <location>
        <begin position="343"/>
        <end position="359"/>
    </location>
</feature>
<dbReference type="EMBL" id="JAFHKP010000030">
    <property type="protein sequence ID" value="KAG5473101.1"/>
    <property type="molecule type" value="Genomic_DNA"/>
</dbReference>
<sequence length="481" mass="51413">MQRWGVGPAVAMRRVRLQPRCSSTLLPEPMRRARPLYTTVGITPRPGEQETAVAVPGTTDALCQLEPPSADSNCCLSAGLPHMRTAAHAPLASVAVIAPAPHIMDSPISGGARWDSLSSSAGVVLHRDKCTPSIGGTAAGARIATAVLKRIGRVAHGKFGACGVTTPRSQDELLSSSEQGSTDGLVHPCNGEGASYSAGAAFEGDRVVYSEVKRYDVALLPPPRMPSGALAATASSDSAAFLRKTVPRAPLRERSTPFFSTRDLRCVHAVRRLLTLRLPAYSFLSHPSDHVCAAKGETGLFPPRCTRTTKRRTNEPLDVRCSHSGESAHPYEVPAPAKAPRLASRHRHRRSGSVSRHGRHCDCRQGRDGRDAATRAIDAAHDVEQVGEVRQASTNQRVADTLAGYGRAACNSVASPLTPTPPARGGDGRCLSAWQRAENAKRYIQALMSASVLRRTNSSPAEADDLRLQQLQRASSTIRRQ</sequence>
<comment type="caution">
    <text evidence="2">The sequence shown here is derived from an EMBL/GenBank/DDBJ whole genome shotgun (WGS) entry which is preliminary data.</text>
</comment>
<evidence type="ECO:0000256" key="1">
    <source>
        <dbReference type="SAM" id="MobiDB-lite"/>
    </source>
</evidence>
<protein>
    <submittedName>
        <fullName evidence="2">Uncharacterized protein</fullName>
    </submittedName>
</protein>
<evidence type="ECO:0000313" key="2">
    <source>
        <dbReference type="EMBL" id="KAG5473101.1"/>
    </source>
</evidence>
<keyword evidence="3" id="KW-1185">Reference proteome</keyword>